<feature type="compositionally biased region" description="Polar residues" evidence="1">
    <location>
        <begin position="33"/>
        <end position="43"/>
    </location>
</feature>
<dbReference type="SMART" id="SM00579">
    <property type="entry name" value="FBD"/>
    <property type="match status" value="2"/>
</dbReference>
<dbReference type="CDD" id="cd22160">
    <property type="entry name" value="F-box_AtFBL13-like"/>
    <property type="match status" value="1"/>
</dbReference>
<dbReference type="Pfam" id="PF23622">
    <property type="entry name" value="LRR_At1g61320_AtMIF1"/>
    <property type="match status" value="2"/>
</dbReference>
<dbReference type="SUPFAM" id="SSF52047">
    <property type="entry name" value="RNI-like"/>
    <property type="match status" value="1"/>
</dbReference>
<name>A0A1R3HSR6_9ROSI</name>
<gene>
    <name evidence="3" type="ORF">COLO4_27089</name>
</gene>
<dbReference type="Pfam" id="PF00646">
    <property type="entry name" value="F-box"/>
    <property type="match status" value="1"/>
</dbReference>
<organism evidence="3 4">
    <name type="scientific">Corchorus olitorius</name>
    <dbReference type="NCBI Taxonomy" id="93759"/>
    <lineage>
        <taxon>Eukaryota</taxon>
        <taxon>Viridiplantae</taxon>
        <taxon>Streptophyta</taxon>
        <taxon>Embryophyta</taxon>
        <taxon>Tracheophyta</taxon>
        <taxon>Spermatophyta</taxon>
        <taxon>Magnoliopsida</taxon>
        <taxon>eudicotyledons</taxon>
        <taxon>Gunneridae</taxon>
        <taxon>Pentapetalae</taxon>
        <taxon>rosids</taxon>
        <taxon>malvids</taxon>
        <taxon>Malvales</taxon>
        <taxon>Malvaceae</taxon>
        <taxon>Grewioideae</taxon>
        <taxon>Apeibeae</taxon>
        <taxon>Corchorus</taxon>
    </lineage>
</organism>
<evidence type="ECO:0000259" key="2">
    <source>
        <dbReference type="SMART" id="SM00579"/>
    </source>
</evidence>
<dbReference type="SUPFAM" id="SSF81383">
    <property type="entry name" value="F-box domain"/>
    <property type="match status" value="1"/>
</dbReference>
<dbReference type="PANTHER" id="PTHR34145">
    <property type="entry name" value="OS02G0105600 PROTEIN"/>
    <property type="match status" value="1"/>
</dbReference>
<dbReference type="InterPro" id="IPR053781">
    <property type="entry name" value="F-box_AtFBL13-like"/>
</dbReference>
<dbReference type="AlphaFoldDB" id="A0A1R3HSR6"/>
<keyword evidence="4" id="KW-1185">Reference proteome</keyword>
<feature type="domain" description="FBD" evidence="2">
    <location>
        <begin position="442"/>
        <end position="518"/>
    </location>
</feature>
<evidence type="ECO:0000313" key="3">
    <source>
        <dbReference type="EMBL" id="OMO73459.1"/>
    </source>
</evidence>
<dbReference type="InterPro" id="IPR032675">
    <property type="entry name" value="LRR_dom_sf"/>
</dbReference>
<comment type="caution">
    <text evidence="3">The sequence shown here is derived from an EMBL/GenBank/DDBJ whole genome shotgun (WGS) entry which is preliminary data.</text>
</comment>
<dbReference type="EMBL" id="AWUE01019428">
    <property type="protein sequence ID" value="OMO73459.1"/>
    <property type="molecule type" value="Genomic_DNA"/>
</dbReference>
<feature type="domain" description="FBD" evidence="2">
    <location>
        <begin position="625"/>
        <end position="706"/>
    </location>
</feature>
<evidence type="ECO:0000313" key="4">
    <source>
        <dbReference type="Proteomes" id="UP000187203"/>
    </source>
</evidence>
<reference evidence="4" key="1">
    <citation type="submission" date="2013-09" db="EMBL/GenBank/DDBJ databases">
        <title>Corchorus olitorius genome sequencing.</title>
        <authorList>
            <person name="Alam M."/>
            <person name="Haque M.S."/>
            <person name="Islam M.S."/>
            <person name="Emdad E.M."/>
            <person name="Islam M.M."/>
            <person name="Ahmed B."/>
            <person name="Halim A."/>
            <person name="Hossen Q.M.M."/>
            <person name="Hossain M.Z."/>
            <person name="Ahmed R."/>
            <person name="Khan M.M."/>
            <person name="Islam R."/>
            <person name="Rashid M.M."/>
            <person name="Khan S.A."/>
            <person name="Rahman M.S."/>
            <person name="Alam M."/>
            <person name="Yahiya A.S."/>
            <person name="Khan M.S."/>
            <person name="Azam M.S."/>
            <person name="Haque T."/>
            <person name="Lashkar M.Z.H."/>
            <person name="Akhand A.I."/>
            <person name="Morshed G."/>
            <person name="Roy S."/>
            <person name="Uddin K.S."/>
            <person name="Rabeya T."/>
            <person name="Hossain A.S."/>
            <person name="Chowdhury A."/>
            <person name="Snigdha A.R."/>
            <person name="Mortoza M.S."/>
            <person name="Matin S.A."/>
            <person name="Hoque S.M.E."/>
            <person name="Islam M.K."/>
            <person name="Roy D.K."/>
            <person name="Haider R."/>
            <person name="Moosa M.M."/>
            <person name="Elias S.M."/>
            <person name="Hasan A.M."/>
            <person name="Jahan S."/>
            <person name="Shafiuddin M."/>
            <person name="Mahmood N."/>
            <person name="Shommy N.S."/>
        </authorList>
    </citation>
    <scope>NUCLEOTIDE SEQUENCE [LARGE SCALE GENOMIC DNA]</scope>
    <source>
        <strain evidence="4">cv. O-4</strain>
    </source>
</reference>
<sequence>MRKRALSPTPKRAKGKKRRISKLSRGFLPLKSESVQPTSGRQSVDNEEDRISELADDILMIILSFMKTKEAAGTCVLSRRWRYLWASLPRLDFSCDANLRERVVGYSEQQHKETLEKESLIFIHWVNSVVKMHQAQTLKECRIDFPFEKEHFNHVVDAWIEFALSKRVQRLVLDFSMAAYILSYPSIYTFPDVPSPVTSSLSDVPLVGYTFPYLLSPATSTLSDVSLVGLTSLRTLYLNCVNVKQEVVDHILSHCPMLEEFSLFGSAFVGYFKLAGPALKLKHLTLIRCRDLRCIEICDTNIVSFKYDGLKRSTELHLKNLPRLVELYVDTWESPISHTFDAISGLFSHLESLTLLFTGFVNERPYDHIPRPRDVDYFDIVAYPKLFKLRHLVVNMEMIGDFGLLKLVPLINACPYLQRFVLQLSWTEKHIRKAKKVIKRIECPHQHLKVVELAGYYGRVSDVEFAMYFIQNAVALERMIIISKCAYQDLPEIETEIVDKKEIKREEKARRRAKEQLQGNVPPTIDLREETLEKERFMFINWTDGAYGRIARPRDVNFFDIVAYPKLSKLRHLVVNMEMIGDFGLLKLVPLINACPYLQKFVLQFSWIEIEKHVRIAKNVIKTIECPHQHLKVVEFAGYYGRVSDVEFAMYFIQNAVALERMIIIPKSAFVWLPVTNTTIVQKKIVQKKKIKREAKARRRAKEQLEGNVPPTIDLVIH</sequence>
<dbReference type="OrthoDB" id="613853at2759"/>
<dbReference type="PANTHER" id="PTHR34145:SF68">
    <property type="entry name" value="FBD DOMAIN-CONTAINING PROTEIN"/>
    <property type="match status" value="1"/>
</dbReference>
<dbReference type="InterPro" id="IPR006566">
    <property type="entry name" value="FBD"/>
</dbReference>
<feature type="compositionally biased region" description="Basic residues" evidence="1">
    <location>
        <begin position="1"/>
        <end position="22"/>
    </location>
</feature>
<accession>A0A1R3HSR6</accession>
<dbReference type="InterPro" id="IPR036047">
    <property type="entry name" value="F-box-like_dom_sf"/>
</dbReference>
<evidence type="ECO:0000256" key="1">
    <source>
        <dbReference type="SAM" id="MobiDB-lite"/>
    </source>
</evidence>
<feature type="region of interest" description="Disordered" evidence="1">
    <location>
        <begin position="1"/>
        <end position="47"/>
    </location>
</feature>
<proteinExistence type="predicted"/>
<protein>
    <recommendedName>
        <fullName evidence="2">FBD domain-containing protein</fullName>
    </recommendedName>
</protein>
<dbReference type="InterPro" id="IPR001810">
    <property type="entry name" value="F-box_dom"/>
</dbReference>
<dbReference type="InterPro" id="IPR053772">
    <property type="entry name" value="At1g61320/At1g61330-like"/>
</dbReference>
<dbReference type="InterPro" id="IPR055357">
    <property type="entry name" value="LRR_At1g61320_AtMIF1"/>
</dbReference>
<dbReference type="Proteomes" id="UP000187203">
    <property type="component" value="Unassembled WGS sequence"/>
</dbReference>
<dbReference type="Gene3D" id="3.80.10.10">
    <property type="entry name" value="Ribonuclease Inhibitor"/>
    <property type="match status" value="1"/>
</dbReference>